<protein>
    <submittedName>
        <fullName evidence="1">Uncharacterized protein</fullName>
    </submittedName>
</protein>
<dbReference type="EMBL" id="CAMPGE010026161">
    <property type="protein sequence ID" value="CAI2383853.1"/>
    <property type="molecule type" value="Genomic_DNA"/>
</dbReference>
<gene>
    <name evidence="1" type="ORF">ECRASSUSDP1_LOCUS25366</name>
</gene>
<organism evidence="1 2">
    <name type="scientific">Euplotes crassus</name>
    <dbReference type="NCBI Taxonomy" id="5936"/>
    <lineage>
        <taxon>Eukaryota</taxon>
        <taxon>Sar</taxon>
        <taxon>Alveolata</taxon>
        <taxon>Ciliophora</taxon>
        <taxon>Intramacronucleata</taxon>
        <taxon>Spirotrichea</taxon>
        <taxon>Hypotrichia</taxon>
        <taxon>Euplotida</taxon>
        <taxon>Euplotidae</taxon>
        <taxon>Moneuplotes</taxon>
    </lineage>
</organism>
<dbReference type="Proteomes" id="UP001295684">
    <property type="component" value="Unassembled WGS sequence"/>
</dbReference>
<evidence type="ECO:0000313" key="2">
    <source>
        <dbReference type="Proteomes" id="UP001295684"/>
    </source>
</evidence>
<accession>A0AAD1Y355</accession>
<evidence type="ECO:0000313" key="1">
    <source>
        <dbReference type="EMBL" id="CAI2383853.1"/>
    </source>
</evidence>
<name>A0AAD1Y355_EUPCR</name>
<comment type="caution">
    <text evidence="1">The sequence shown here is derived from an EMBL/GenBank/DDBJ whole genome shotgun (WGS) entry which is preliminary data.</text>
</comment>
<sequence>MASLLTRPLTYLKTRRAQQALAFKHENTIEVRALYRYVMKDLPRHFKSYGERESIRTEFRMIFNSKKGLIRQSEINEFKMQIYGIIEKVDQGIYPPFPRNRRA</sequence>
<proteinExistence type="predicted"/>
<keyword evidence="2" id="KW-1185">Reference proteome</keyword>
<reference evidence="1" key="1">
    <citation type="submission" date="2023-07" db="EMBL/GenBank/DDBJ databases">
        <authorList>
            <consortium name="AG Swart"/>
            <person name="Singh M."/>
            <person name="Singh A."/>
            <person name="Seah K."/>
            <person name="Emmerich C."/>
        </authorList>
    </citation>
    <scope>NUCLEOTIDE SEQUENCE</scope>
    <source>
        <strain evidence="1">DP1</strain>
    </source>
</reference>
<dbReference type="AlphaFoldDB" id="A0AAD1Y355"/>